<dbReference type="CDD" id="cd14798">
    <property type="entry name" value="RX-CC_like"/>
    <property type="match status" value="1"/>
</dbReference>
<gene>
    <name evidence="10" type="ORF">SADUNF_SadunfUnG0007300</name>
</gene>
<keyword evidence="5" id="KW-0067">ATP-binding</keyword>
<keyword evidence="4" id="KW-0611">Plant defense</keyword>
<dbReference type="Gene3D" id="3.80.10.10">
    <property type="entry name" value="Ribonuclease Inhibitor"/>
    <property type="match status" value="1"/>
</dbReference>
<dbReference type="Gene3D" id="1.10.8.430">
    <property type="entry name" value="Helical domain of apoptotic protease-activating factors"/>
    <property type="match status" value="1"/>
</dbReference>
<dbReference type="InterPro" id="IPR032675">
    <property type="entry name" value="LRR_dom_sf"/>
</dbReference>
<accession>A0A835J496</accession>
<dbReference type="InterPro" id="IPR036388">
    <property type="entry name" value="WH-like_DNA-bd_sf"/>
</dbReference>
<evidence type="ECO:0000259" key="6">
    <source>
        <dbReference type="Pfam" id="PF00931"/>
    </source>
</evidence>
<feature type="domain" description="NB-ARC" evidence="6">
    <location>
        <begin position="178"/>
        <end position="352"/>
    </location>
</feature>
<dbReference type="InterPro" id="IPR038005">
    <property type="entry name" value="RX-like_CC"/>
</dbReference>
<dbReference type="FunFam" id="3.40.50.300:FF:001091">
    <property type="entry name" value="Probable disease resistance protein At1g61300"/>
    <property type="match status" value="1"/>
</dbReference>
<dbReference type="InterPro" id="IPR058922">
    <property type="entry name" value="WHD_DRP"/>
</dbReference>
<reference evidence="10 11" key="1">
    <citation type="submission" date="2020-10" db="EMBL/GenBank/DDBJ databases">
        <title>Plant Genome Project.</title>
        <authorList>
            <person name="Zhang R.-G."/>
        </authorList>
    </citation>
    <scope>NUCLEOTIDE SEQUENCE [LARGE SCALE GENOMIC DNA]</scope>
    <source>
        <strain evidence="10">FAFU-HL-1</strain>
        <tissue evidence="10">Leaf</tissue>
    </source>
</reference>
<dbReference type="GO" id="GO:0043531">
    <property type="term" value="F:ADP binding"/>
    <property type="evidence" value="ECO:0007669"/>
    <property type="project" value="InterPro"/>
</dbReference>
<protein>
    <recommendedName>
        <fullName evidence="12">Disease resistance protein RGA3</fullName>
    </recommendedName>
</protein>
<dbReference type="FunFam" id="1.10.10.10:FF:000322">
    <property type="entry name" value="Probable disease resistance protein At1g63360"/>
    <property type="match status" value="1"/>
</dbReference>
<dbReference type="InterPro" id="IPR001611">
    <property type="entry name" value="Leu-rich_rpt"/>
</dbReference>
<dbReference type="SUPFAM" id="SSF52058">
    <property type="entry name" value="L domain-like"/>
    <property type="match status" value="1"/>
</dbReference>
<evidence type="ECO:0000259" key="8">
    <source>
        <dbReference type="Pfam" id="PF23559"/>
    </source>
</evidence>
<evidence type="ECO:0000259" key="7">
    <source>
        <dbReference type="Pfam" id="PF18052"/>
    </source>
</evidence>
<dbReference type="Pfam" id="PF00931">
    <property type="entry name" value="NB-ARC"/>
    <property type="match status" value="1"/>
</dbReference>
<dbReference type="Gene3D" id="1.10.10.10">
    <property type="entry name" value="Winged helix-like DNA-binding domain superfamily/Winged helix DNA-binding domain"/>
    <property type="match status" value="1"/>
</dbReference>
<dbReference type="Proteomes" id="UP000657918">
    <property type="component" value="Unassembled WGS sequence"/>
</dbReference>
<dbReference type="InterPro" id="IPR042197">
    <property type="entry name" value="Apaf_helical"/>
</dbReference>
<evidence type="ECO:0000259" key="9">
    <source>
        <dbReference type="Pfam" id="PF23598"/>
    </source>
</evidence>
<dbReference type="PANTHER" id="PTHR36766:SF45">
    <property type="entry name" value="NB-ARC DOMAIN-CONTAINING PROTEIN"/>
    <property type="match status" value="1"/>
</dbReference>
<keyword evidence="11" id="KW-1185">Reference proteome</keyword>
<dbReference type="EMBL" id="JADGMS010000024">
    <property type="protein sequence ID" value="KAF9660610.1"/>
    <property type="molecule type" value="Genomic_DNA"/>
</dbReference>
<dbReference type="PANTHER" id="PTHR36766">
    <property type="entry name" value="PLANT BROAD-SPECTRUM MILDEW RESISTANCE PROTEIN RPW8"/>
    <property type="match status" value="1"/>
</dbReference>
<organism evidence="10 11">
    <name type="scientific">Salix dunnii</name>
    <dbReference type="NCBI Taxonomy" id="1413687"/>
    <lineage>
        <taxon>Eukaryota</taxon>
        <taxon>Viridiplantae</taxon>
        <taxon>Streptophyta</taxon>
        <taxon>Embryophyta</taxon>
        <taxon>Tracheophyta</taxon>
        <taxon>Spermatophyta</taxon>
        <taxon>Magnoliopsida</taxon>
        <taxon>eudicotyledons</taxon>
        <taxon>Gunneridae</taxon>
        <taxon>Pentapetalae</taxon>
        <taxon>rosids</taxon>
        <taxon>fabids</taxon>
        <taxon>Malpighiales</taxon>
        <taxon>Salicaceae</taxon>
        <taxon>Saliceae</taxon>
        <taxon>Salix</taxon>
    </lineage>
</organism>
<keyword evidence="3" id="KW-0547">Nucleotide-binding</keyword>
<dbReference type="SUPFAM" id="SSF52540">
    <property type="entry name" value="P-loop containing nucleoside triphosphate hydrolases"/>
    <property type="match status" value="1"/>
</dbReference>
<evidence type="ECO:0000256" key="3">
    <source>
        <dbReference type="ARBA" id="ARBA00022741"/>
    </source>
</evidence>
<dbReference type="GO" id="GO:0051707">
    <property type="term" value="P:response to other organism"/>
    <property type="evidence" value="ECO:0007669"/>
    <property type="project" value="UniProtKB-ARBA"/>
</dbReference>
<proteinExistence type="predicted"/>
<dbReference type="InterPro" id="IPR055414">
    <property type="entry name" value="LRR_R13L4/SHOC2-like"/>
</dbReference>
<dbReference type="PROSITE" id="PS51450">
    <property type="entry name" value="LRR"/>
    <property type="match status" value="1"/>
</dbReference>
<feature type="domain" description="Disease resistance N-terminal" evidence="7">
    <location>
        <begin position="6"/>
        <end position="97"/>
    </location>
</feature>
<dbReference type="Pfam" id="PF23559">
    <property type="entry name" value="WHD_DRP"/>
    <property type="match status" value="1"/>
</dbReference>
<dbReference type="GO" id="GO:0006952">
    <property type="term" value="P:defense response"/>
    <property type="evidence" value="ECO:0007669"/>
    <property type="project" value="UniProtKB-KW"/>
</dbReference>
<evidence type="ECO:0000256" key="2">
    <source>
        <dbReference type="ARBA" id="ARBA00022737"/>
    </source>
</evidence>
<dbReference type="PRINTS" id="PR00364">
    <property type="entry name" value="DISEASERSIST"/>
</dbReference>
<evidence type="ECO:0000256" key="4">
    <source>
        <dbReference type="ARBA" id="ARBA00022821"/>
    </source>
</evidence>
<dbReference type="InterPro" id="IPR027417">
    <property type="entry name" value="P-loop_NTPase"/>
</dbReference>
<sequence length="906" mass="102821">MADALVSVVLEQLSSIIAQKVQKEVGLVAGVKNEVQKLERKFKAIIAVLADAEQRQLKEESIKHWMGQLKDVSYDMDDVLDEWSTAIAKSQMKVNDEHPRKTIKKVCSFMIFSCFCFREVGLRCHVAREIQTLNDRIDGIVIEKNTFHFKLSEGGPNLPERKITASVIDATEIKGREKDKGMIVKMLVGESSDQEPALRTISLVGMGGIGKTTLAQLVYNDHQVETYFGKRIWVCVSDPFDETRIAKAILEALTGSAQNLIELQALLEKIQESISGKRLLLVLDDVWNEDSTKWEQLKNSLKRGCLPGSRFLVTTRNKKVADFMGCSSTDILELGLLSPDECWTLFSQFAFFGKNSRERENLEETGRKIAERCKGLPLAAKTLGSLLRFKRSRAEWESVLNNHVWEIKEAESKLLAPLWLSYHDLPTEMRPCFLYCAVFPKDYTFERDTLIKLWMAQGFLRETQNQEMEATGGECFEALAARSLFQDFQKNLADGSIIQCKMHDMVHDFAQSMTKNESFSVEIDGGPAESKIDSFSRDARHSVVVFRNYGADSFPATIHSFKKLRSLIVDGYPSSMNAVLPNLIDNLSCLRTLKLANCGIEEVPSNIGKLIHLRHVDLSRNEIKELPEEMCELYNMQTLHVSGCRKLEKLPDNIGKLIKLRHLRVCHWSDSSFVEMRGVEGLGCRLRELDEFHVSGSGEGSNIGGLKNLNHLQGCLGIKWLGDVKDPDEVKKAELKSKKNLTGLGLLFGSRRERRIIRDDEILEALEPPPNIDSLWIFNYQGIIQVLPSWINKLRVVRLINWGKIENLPSLGKLPFLEELRVSWMESVRKVGREFLGMEAAAAAANDNDISIGEMRASPSNTIIAFPRLKTLKFWGLENWEEWEGEGRRNEDKTIMPSLHFLRIRR</sequence>
<evidence type="ECO:0000313" key="11">
    <source>
        <dbReference type="Proteomes" id="UP000657918"/>
    </source>
</evidence>
<dbReference type="Pfam" id="PF18052">
    <property type="entry name" value="Rx_N"/>
    <property type="match status" value="1"/>
</dbReference>
<feature type="domain" description="Disease resistance R13L4/SHOC-2-like LRR" evidence="9">
    <location>
        <begin position="563"/>
        <end position="877"/>
    </location>
</feature>
<dbReference type="OrthoDB" id="5279713at2759"/>
<dbReference type="SMART" id="SM00369">
    <property type="entry name" value="LRR_TYP"/>
    <property type="match status" value="2"/>
</dbReference>
<name>A0A835J496_9ROSI</name>
<feature type="domain" description="Disease resistance protein winged helix" evidence="8">
    <location>
        <begin position="438"/>
        <end position="510"/>
    </location>
</feature>
<dbReference type="Pfam" id="PF23598">
    <property type="entry name" value="LRR_14"/>
    <property type="match status" value="1"/>
</dbReference>
<dbReference type="InterPro" id="IPR002182">
    <property type="entry name" value="NB-ARC"/>
</dbReference>
<keyword evidence="2" id="KW-0677">Repeat</keyword>
<dbReference type="AlphaFoldDB" id="A0A835J496"/>
<evidence type="ECO:0000256" key="5">
    <source>
        <dbReference type="ARBA" id="ARBA00022840"/>
    </source>
</evidence>
<dbReference type="InterPro" id="IPR003591">
    <property type="entry name" value="Leu-rich_rpt_typical-subtyp"/>
</dbReference>
<dbReference type="InterPro" id="IPR041118">
    <property type="entry name" value="Rx_N"/>
</dbReference>
<dbReference type="Gene3D" id="3.40.50.300">
    <property type="entry name" value="P-loop containing nucleotide triphosphate hydrolases"/>
    <property type="match status" value="1"/>
</dbReference>
<evidence type="ECO:0008006" key="12">
    <source>
        <dbReference type="Google" id="ProtNLM"/>
    </source>
</evidence>
<dbReference type="GO" id="GO:0005524">
    <property type="term" value="F:ATP binding"/>
    <property type="evidence" value="ECO:0007669"/>
    <property type="project" value="UniProtKB-KW"/>
</dbReference>
<evidence type="ECO:0000256" key="1">
    <source>
        <dbReference type="ARBA" id="ARBA00022614"/>
    </source>
</evidence>
<keyword evidence="1" id="KW-0433">Leucine-rich repeat</keyword>
<evidence type="ECO:0000313" key="10">
    <source>
        <dbReference type="EMBL" id="KAF9660610.1"/>
    </source>
</evidence>
<dbReference type="Gene3D" id="1.20.5.4130">
    <property type="match status" value="1"/>
</dbReference>
<comment type="caution">
    <text evidence="10">The sequence shown here is derived from an EMBL/GenBank/DDBJ whole genome shotgun (WGS) entry which is preliminary data.</text>
</comment>